<dbReference type="Proteomes" id="UP000589626">
    <property type="component" value="Unassembled WGS sequence"/>
</dbReference>
<feature type="signal peptide" evidence="1">
    <location>
        <begin position="1"/>
        <end position="27"/>
    </location>
</feature>
<organism evidence="2 3">
    <name type="scientific">Nocardioides soli</name>
    <dbReference type="NCBI Taxonomy" id="1036020"/>
    <lineage>
        <taxon>Bacteria</taxon>
        <taxon>Bacillati</taxon>
        <taxon>Actinomycetota</taxon>
        <taxon>Actinomycetes</taxon>
        <taxon>Propionibacteriales</taxon>
        <taxon>Nocardioidaceae</taxon>
        <taxon>Nocardioides</taxon>
    </lineage>
</organism>
<keyword evidence="3" id="KW-1185">Reference proteome</keyword>
<sequence length="223" mass="23116">MTMRGPMAMAFATVVAVGLAGCGTASAPSPPTGVDQLVIPTPSPDPDDFVAGVDNTWLPLPAGRTWTYEVVDAGGAHRMRVRVADGPEVDGVATTARVTTEAGADTTDWFAQDDEGNVWWFGREGEWQAGTDGARAGLAMPRSPRVGDGFRTAYQPGVVEDVATVTAVDESVTVPAGSYDGVVVARVTSALESGARDTYWARGVGLVEEDGTGRTVRLTGVSG</sequence>
<protein>
    <submittedName>
        <fullName evidence="2">Uncharacterized protein</fullName>
    </submittedName>
</protein>
<reference evidence="2 3" key="1">
    <citation type="submission" date="2020-08" db="EMBL/GenBank/DDBJ databases">
        <title>Sequencing the genomes of 1000 actinobacteria strains.</title>
        <authorList>
            <person name="Klenk H.-P."/>
        </authorList>
    </citation>
    <scope>NUCLEOTIDE SEQUENCE [LARGE SCALE GENOMIC DNA]</scope>
    <source>
        <strain evidence="2 3">DSM 105498</strain>
    </source>
</reference>
<dbReference type="EMBL" id="JACHWR010000001">
    <property type="protein sequence ID" value="MBB3041645.1"/>
    <property type="molecule type" value="Genomic_DNA"/>
</dbReference>
<dbReference type="AlphaFoldDB" id="A0A7W4Z1K4"/>
<evidence type="ECO:0000313" key="3">
    <source>
        <dbReference type="Proteomes" id="UP000589626"/>
    </source>
</evidence>
<evidence type="ECO:0000313" key="2">
    <source>
        <dbReference type="EMBL" id="MBB3041645.1"/>
    </source>
</evidence>
<dbReference type="PROSITE" id="PS51257">
    <property type="entry name" value="PROKAR_LIPOPROTEIN"/>
    <property type="match status" value="1"/>
</dbReference>
<accession>A0A7W4Z1K4</accession>
<feature type="chain" id="PRO_5031145251" evidence="1">
    <location>
        <begin position="28"/>
        <end position="223"/>
    </location>
</feature>
<proteinExistence type="predicted"/>
<dbReference type="RefSeq" id="WP_183591525.1">
    <property type="nucleotide sequence ID" value="NZ_JACHWR010000001.1"/>
</dbReference>
<gene>
    <name evidence="2" type="ORF">FHU40_001446</name>
</gene>
<keyword evidence="1" id="KW-0732">Signal</keyword>
<comment type="caution">
    <text evidence="2">The sequence shown here is derived from an EMBL/GenBank/DDBJ whole genome shotgun (WGS) entry which is preliminary data.</text>
</comment>
<name>A0A7W4Z1K4_9ACTN</name>
<evidence type="ECO:0000256" key="1">
    <source>
        <dbReference type="SAM" id="SignalP"/>
    </source>
</evidence>